<name>A0A9W7AC69_9STRA</name>
<feature type="domain" description="Glucose-methanol-choline oxidoreductase N-terminal" evidence="8">
    <location>
        <begin position="93"/>
        <end position="116"/>
    </location>
</feature>
<dbReference type="SUPFAM" id="SSF54373">
    <property type="entry name" value="FAD-linked reductases, C-terminal domain"/>
    <property type="match status" value="1"/>
</dbReference>
<evidence type="ECO:0000256" key="5">
    <source>
        <dbReference type="PIRSR" id="PIRSR000137-2"/>
    </source>
</evidence>
<dbReference type="PIRSF" id="PIRSF000137">
    <property type="entry name" value="Alcohol_oxidase"/>
    <property type="match status" value="1"/>
</dbReference>
<evidence type="ECO:0000259" key="9">
    <source>
        <dbReference type="PROSITE" id="PS00624"/>
    </source>
</evidence>
<comment type="similarity">
    <text evidence="2 6">Belongs to the GMC oxidoreductase family.</text>
</comment>
<evidence type="ECO:0000256" key="2">
    <source>
        <dbReference type="ARBA" id="ARBA00010790"/>
    </source>
</evidence>
<dbReference type="Proteomes" id="UP001165082">
    <property type="component" value="Unassembled WGS sequence"/>
</dbReference>
<dbReference type="InterPro" id="IPR007867">
    <property type="entry name" value="GMC_OxRtase_C"/>
</dbReference>
<protein>
    <recommendedName>
        <fullName evidence="8 9">Glucose-methanol-choline oxidoreductase N-terminal domain-containing protein</fullName>
    </recommendedName>
</protein>
<dbReference type="PANTHER" id="PTHR11552">
    <property type="entry name" value="GLUCOSE-METHANOL-CHOLINE GMC OXIDOREDUCTASE"/>
    <property type="match status" value="1"/>
</dbReference>
<evidence type="ECO:0000259" key="8">
    <source>
        <dbReference type="PROSITE" id="PS00623"/>
    </source>
</evidence>
<dbReference type="OrthoDB" id="269227at2759"/>
<keyword evidence="3 6" id="KW-0285">Flavoprotein</keyword>
<evidence type="ECO:0000256" key="7">
    <source>
        <dbReference type="SAM" id="MobiDB-lite"/>
    </source>
</evidence>
<feature type="binding site" evidence="5">
    <location>
        <position position="95"/>
    </location>
    <ligand>
        <name>FAD</name>
        <dbReference type="ChEBI" id="CHEBI:57692"/>
    </ligand>
</feature>
<dbReference type="Gene3D" id="3.50.50.60">
    <property type="entry name" value="FAD/NAD(P)-binding domain"/>
    <property type="match status" value="2"/>
</dbReference>
<dbReference type="PANTHER" id="PTHR11552:SF147">
    <property type="entry name" value="CHOLINE DEHYDROGENASE, MITOCHONDRIAL"/>
    <property type="match status" value="1"/>
</dbReference>
<evidence type="ECO:0000313" key="11">
    <source>
        <dbReference type="Proteomes" id="UP001165082"/>
    </source>
</evidence>
<dbReference type="PROSITE" id="PS00624">
    <property type="entry name" value="GMC_OXRED_2"/>
    <property type="match status" value="1"/>
</dbReference>
<feature type="domain" description="Glucose-methanol-choline oxidoreductase N-terminal" evidence="9">
    <location>
        <begin position="292"/>
        <end position="306"/>
    </location>
</feature>
<evidence type="ECO:0000256" key="6">
    <source>
        <dbReference type="RuleBase" id="RU003968"/>
    </source>
</evidence>
<dbReference type="GO" id="GO:0050660">
    <property type="term" value="F:flavin adenine dinucleotide binding"/>
    <property type="evidence" value="ECO:0007669"/>
    <property type="project" value="InterPro"/>
</dbReference>
<gene>
    <name evidence="10" type="ORF">TrRE_jg1786</name>
</gene>
<comment type="cofactor">
    <cofactor evidence="1 5">
        <name>FAD</name>
        <dbReference type="ChEBI" id="CHEBI:57692"/>
    </cofactor>
</comment>
<evidence type="ECO:0000256" key="1">
    <source>
        <dbReference type="ARBA" id="ARBA00001974"/>
    </source>
</evidence>
<dbReference type="SUPFAM" id="SSF51905">
    <property type="entry name" value="FAD/NAD(P)-binding domain"/>
    <property type="match status" value="1"/>
</dbReference>
<keyword evidence="11" id="KW-1185">Reference proteome</keyword>
<organism evidence="10 11">
    <name type="scientific">Triparma retinervis</name>
    <dbReference type="NCBI Taxonomy" id="2557542"/>
    <lineage>
        <taxon>Eukaryota</taxon>
        <taxon>Sar</taxon>
        <taxon>Stramenopiles</taxon>
        <taxon>Ochrophyta</taxon>
        <taxon>Bolidophyceae</taxon>
        <taxon>Parmales</taxon>
        <taxon>Triparmaceae</taxon>
        <taxon>Triparma</taxon>
    </lineage>
</organism>
<dbReference type="PROSITE" id="PS00623">
    <property type="entry name" value="GMC_OXRED_1"/>
    <property type="match status" value="1"/>
</dbReference>
<evidence type="ECO:0000313" key="10">
    <source>
        <dbReference type="EMBL" id="GMH69329.1"/>
    </source>
</evidence>
<dbReference type="Pfam" id="PF00732">
    <property type="entry name" value="GMC_oxred_N"/>
    <property type="match status" value="1"/>
</dbReference>
<feature type="binding site" evidence="5">
    <location>
        <begin position="103"/>
        <end position="106"/>
    </location>
    <ligand>
        <name>FAD</name>
        <dbReference type="ChEBI" id="CHEBI:57692"/>
    </ligand>
</feature>
<dbReference type="AlphaFoldDB" id="A0A9W7AC69"/>
<evidence type="ECO:0000256" key="4">
    <source>
        <dbReference type="ARBA" id="ARBA00022827"/>
    </source>
</evidence>
<sequence>MSSSVPTKTASYVILGAGSAGSVLANRLSTALKSESIAVLDAGCREDSLHHSWQIDIPAALTYNLLPSSTRNWHYNTVPQSGLDGRHIDQPRGKVLGGSSCLNAMVYIRGHALDFERWSSEIAAGEDDKVLDWSYKGVLPYFKKAQTSHTSIRSPEVDEYKGFEGPLDVTNGRDLSEGGMLSQPSPLFDAFVEAGKQAGYRATDDFNGFSQEGFGPMDQTTRPDGVRCSTAKAYLRPAADANGNLEVMHESMARRIIWDEDDKTKAVGVEYEGSDGAVKRIMAAKEVICCLGAIGSPQLLQVSGVGDAPRLAAAGWFARGKGIAASNQFETGGFIRSRPGLRHPDIQYHFVPSAVVGQLDILPHHAFQAHVGTLRPTSRGEVHITSPNIKDHPLIDPRYLTTKEDIVDLRNAYRLTDEIIRQPAFDPYLGDPLNTSSVDINSDSSVDEFVRSRSHSAYHPSCTVAMGTCVTTAGKVLGASNLRVVDASIMPSMSSGNLNAPTIMLAEKIADEIIGTKIEEDEGRGWFEPDEGERDKRQRCGEPVRQII</sequence>
<dbReference type="InterPro" id="IPR036188">
    <property type="entry name" value="FAD/NAD-bd_sf"/>
</dbReference>
<dbReference type="EMBL" id="BRXZ01001362">
    <property type="protein sequence ID" value="GMH69329.1"/>
    <property type="molecule type" value="Genomic_DNA"/>
</dbReference>
<dbReference type="Pfam" id="PF05199">
    <property type="entry name" value="GMC_oxred_C"/>
    <property type="match status" value="1"/>
</dbReference>
<dbReference type="GO" id="GO:0016614">
    <property type="term" value="F:oxidoreductase activity, acting on CH-OH group of donors"/>
    <property type="evidence" value="ECO:0007669"/>
    <property type="project" value="InterPro"/>
</dbReference>
<proteinExistence type="inferred from homology"/>
<dbReference type="InterPro" id="IPR012132">
    <property type="entry name" value="GMC_OxRdtase"/>
</dbReference>
<evidence type="ECO:0000256" key="3">
    <source>
        <dbReference type="ARBA" id="ARBA00022630"/>
    </source>
</evidence>
<feature type="compositionally biased region" description="Basic and acidic residues" evidence="7">
    <location>
        <begin position="523"/>
        <end position="542"/>
    </location>
</feature>
<reference evidence="10" key="1">
    <citation type="submission" date="2022-07" db="EMBL/GenBank/DDBJ databases">
        <title>Genome analysis of Parmales, a sister group of diatoms, reveals the evolutionary specialization of diatoms from phago-mixotrophs to photoautotrophs.</title>
        <authorList>
            <person name="Ban H."/>
            <person name="Sato S."/>
            <person name="Yoshikawa S."/>
            <person name="Kazumasa Y."/>
            <person name="Nakamura Y."/>
            <person name="Ichinomiya M."/>
            <person name="Saitoh K."/>
            <person name="Sato N."/>
            <person name="Blanc-Mathieu R."/>
            <person name="Endo H."/>
            <person name="Kuwata A."/>
            <person name="Ogata H."/>
        </authorList>
    </citation>
    <scope>NUCLEOTIDE SEQUENCE</scope>
</reference>
<comment type="caution">
    <text evidence="10">The sequence shown here is derived from an EMBL/GenBank/DDBJ whole genome shotgun (WGS) entry which is preliminary data.</text>
</comment>
<keyword evidence="4 5" id="KW-0274">FAD</keyword>
<feature type="region of interest" description="Disordered" evidence="7">
    <location>
        <begin position="523"/>
        <end position="548"/>
    </location>
</feature>
<dbReference type="InterPro" id="IPR000172">
    <property type="entry name" value="GMC_OxRdtase_N"/>
</dbReference>
<accession>A0A9W7AC69</accession>
<dbReference type="Gene3D" id="3.30.560.10">
    <property type="entry name" value="Glucose Oxidase, domain 3"/>
    <property type="match status" value="2"/>
</dbReference>